<evidence type="ECO:0000256" key="5">
    <source>
        <dbReference type="PIRSR" id="PIRSR613078-1"/>
    </source>
</evidence>
<evidence type="ECO:0000256" key="3">
    <source>
        <dbReference type="ARBA" id="ARBA00023152"/>
    </source>
</evidence>
<evidence type="ECO:0000256" key="6">
    <source>
        <dbReference type="PIRSR" id="PIRSR613078-2"/>
    </source>
</evidence>
<evidence type="ECO:0000256" key="4">
    <source>
        <dbReference type="ARBA" id="ARBA00023235"/>
    </source>
</evidence>
<organism evidence="7 8">
    <name type="scientific">Candidatus Harrisonbacteria bacterium RIFCSPHIGHO2_02_FULL_42_16</name>
    <dbReference type="NCBI Taxonomy" id="1798404"/>
    <lineage>
        <taxon>Bacteria</taxon>
        <taxon>Candidatus Harrisoniibacteriota</taxon>
    </lineage>
</organism>
<evidence type="ECO:0000256" key="2">
    <source>
        <dbReference type="ARBA" id="ARBA00012028"/>
    </source>
</evidence>
<comment type="caution">
    <text evidence="7">The sequence shown here is derived from an EMBL/GenBank/DDBJ whole genome shotgun (WGS) entry which is preliminary data.</text>
</comment>
<dbReference type="InterPro" id="IPR029033">
    <property type="entry name" value="His_PPase_superfam"/>
</dbReference>
<evidence type="ECO:0000313" key="8">
    <source>
        <dbReference type="Proteomes" id="UP000177960"/>
    </source>
</evidence>
<dbReference type="CDD" id="cd07067">
    <property type="entry name" value="HP_PGM_like"/>
    <property type="match status" value="1"/>
</dbReference>
<dbReference type="SMART" id="SM00855">
    <property type="entry name" value="PGAM"/>
    <property type="match status" value="1"/>
</dbReference>
<accession>A0A1G1ZFQ5</accession>
<dbReference type="Pfam" id="PF00300">
    <property type="entry name" value="His_Phos_1"/>
    <property type="match status" value="1"/>
</dbReference>
<dbReference type="InterPro" id="IPR013078">
    <property type="entry name" value="His_Pase_superF_clade-1"/>
</dbReference>
<dbReference type="InterPro" id="IPR005952">
    <property type="entry name" value="Phosphogly_mut1"/>
</dbReference>
<feature type="binding site" evidence="6">
    <location>
        <position position="80"/>
    </location>
    <ligand>
        <name>substrate</name>
    </ligand>
</feature>
<keyword evidence="4" id="KW-0413">Isomerase</keyword>
<gene>
    <name evidence="7" type="ORF">A3B92_02010</name>
</gene>
<feature type="active site" description="Proton donor/acceptor" evidence="5">
    <location>
        <position position="110"/>
    </location>
</feature>
<dbReference type="EMBL" id="MHJG01000023">
    <property type="protein sequence ID" value="OGY63364.1"/>
    <property type="molecule type" value="Genomic_DNA"/>
</dbReference>
<reference evidence="7 8" key="1">
    <citation type="journal article" date="2016" name="Nat. Commun.">
        <title>Thousands of microbial genomes shed light on interconnected biogeochemical processes in an aquifer system.</title>
        <authorList>
            <person name="Anantharaman K."/>
            <person name="Brown C.T."/>
            <person name="Hug L.A."/>
            <person name="Sharon I."/>
            <person name="Castelle C.J."/>
            <person name="Probst A.J."/>
            <person name="Thomas B.C."/>
            <person name="Singh A."/>
            <person name="Wilkins M.J."/>
            <person name="Karaoz U."/>
            <person name="Brodie E.L."/>
            <person name="Williams K.H."/>
            <person name="Hubbard S.S."/>
            <person name="Banfield J.F."/>
        </authorList>
    </citation>
    <scope>NUCLEOTIDE SEQUENCE [LARGE SCALE GENOMIC DNA]</scope>
</reference>
<dbReference type="Proteomes" id="UP000177960">
    <property type="component" value="Unassembled WGS sequence"/>
</dbReference>
<comment type="similarity">
    <text evidence="1">Belongs to the phosphoglycerate mutase family. BPG-dependent PGAM subfamily.</text>
</comment>
<dbReference type="AlphaFoldDB" id="A0A1G1ZFQ5"/>
<keyword evidence="3" id="KW-0324">Glycolysis</keyword>
<proteinExistence type="inferred from homology"/>
<evidence type="ECO:0000256" key="1">
    <source>
        <dbReference type="ARBA" id="ARBA00006717"/>
    </source>
</evidence>
<name>A0A1G1ZFQ5_9BACT</name>
<evidence type="ECO:0000313" key="7">
    <source>
        <dbReference type="EMBL" id="OGY63364.1"/>
    </source>
</evidence>
<dbReference type="SUPFAM" id="SSF53254">
    <property type="entry name" value="Phosphoglycerate mutase-like"/>
    <property type="match status" value="1"/>
</dbReference>
<feature type="binding site" evidence="6">
    <location>
        <begin position="13"/>
        <end position="20"/>
    </location>
    <ligand>
        <name>substrate</name>
    </ligand>
</feature>
<dbReference type="PANTHER" id="PTHR11931">
    <property type="entry name" value="PHOSPHOGLYCERATE MUTASE"/>
    <property type="match status" value="1"/>
</dbReference>
<feature type="active site" description="Tele-phosphohistidine intermediate" evidence="5">
    <location>
        <position position="14"/>
    </location>
</feature>
<dbReference type="EC" id="5.4.2.11" evidence="2"/>
<dbReference type="Gene3D" id="3.40.50.1240">
    <property type="entry name" value="Phosphoglycerate mutase-like"/>
    <property type="match status" value="1"/>
</dbReference>
<dbReference type="GO" id="GO:0006096">
    <property type="term" value="P:glycolytic process"/>
    <property type="evidence" value="ECO:0007669"/>
    <property type="project" value="UniProtKB-KW"/>
</dbReference>
<sequence>MILQGVRDLVLIRHGKSVRNIAEKSGPFFKNDDARKKFGAVRDRLIPLTQKGIRQARKVGGGLKRKFGIPDLLFHSGFLRTIETTDGILMAYSKKESAKFKVLEKHLIRERNSGYFIDFTEKEVREFFPWWNSYWHNHDRFLTAPFGGEDFISMAEGRLLTFLKSLETISYKKGGKKIFVVSHGRAILGLRYLLEDWSYKRMNRALARENPPNCSVTYYKFDACGRPHLQFANRIFRK</sequence>
<dbReference type="GO" id="GO:0004619">
    <property type="term" value="F:phosphoglycerate mutase activity"/>
    <property type="evidence" value="ECO:0007669"/>
    <property type="project" value="UniProtKB-EC"/>
</dbReference>
<dbReference type="STRING" id="1798404.A3B92_02010"/>
<protein>
    <recommendedName>
        <fullName evidence="2">phosphoglycerate mutase (2,3-diphosphoglycerate-dependent)</fullName>
        <ecNumber evidence="2">5.4.2.11</ecNumber>
    </recommendedName>
</protein>